<evidence type="ECO:0000256" key="3">
    <source>
        <dbReference type="ARBA" id="ARBA00022694"/>
    </source>
</evidence>
<keyword evidence="9" id="KW-1185">Reference proteome</keyword>
<reference evidence="9" key="1">
    <citation type="journal article" date="2014" name="Proc. Natl. Acad. Sci. U.S.A.">
        <title>Extensive sampling of basidiomycete genomes demonstrates inadequacy of the white-rot/brown-rot paradigm for wood decay fungi.</title>
        <authorList>
            <person name="Riley R."/>
            <person name="Salamov A.A."/>
            <person name="Brown D.W."/>
            <person name="Nagy L.G."/>
            <person name="Floudas D."/>
            <person name="Held B.W."/>
            <person name="Levasseur A."/>
            <person name="Lombard V."/>
            <person name="Morin E."/>
            <person name="Otillar R."/>
            <person name="Lindquist E.A."/>
            <person name="Sun H."/>
            <person name="LaButti K.M."/>
            <person name="Schmutz J."/>
            <person name="Jabbour D."/>
            <person name="Luo H."/>
            <person name="Baker S.E."/>
            <person name="Pisabarro A.G."/>
            <person name="Walton J.D."/>
            <person name="Blanchette R.A."/>
            <person name="Henrissat B."/>
            <person name="Martin F."/>
            <person name="Cullen D."/>
            <person name="Hibbett D.S."/>
            <person name="Grigoriev I.V."/>
        </authorList>
    </citation>
    <scope>NUCLEOTIDE SEQUENCE [LARGE SCALE GENOMIC DNA]</scope>
    <source>
        <strain evidence="9">MUCL 33604</strain>
    </source>
</reference>
<dbReference type="InParanoid" id="A0A067Q4P2"/>
<dbReference type="EC" id="6.3.4.19" evidence="1"/>
<dbReference type="SUPFAM" id="SSF52402">
    <property type="entry name" value="Adenine nucleotide alpha hydrolases-like"/>
    <property type="match status" value="1"/>
</dbReference>
<dbReference type="GO" id="GO:0008033">
    <property type="term" value="P:tRNA processing"/>
    <property type="evidence" value="ECO:0007669"/>
    <property type="project" value="UniProtKB-KW"/>
</dbReference>
<dbReference type="PANTHER" id="PTHR43033">
    <property type="entry name" value="TRNA(ILE)-LYSIDINE SYNTHASE-RELATED"/>
    <property type="match status" value="1"/>
</dbReference>
<evidence type="ECO:0000256" key="4">
    <source>
        <dbReference type="ARBA" id="ARBA00022741"/>
    </source>
</evidence>
<dbReference type="GO" id="GO:0005524">
    <property type="term" value="F:ATP binding"/>
    <property type="evidence" value="ECO:0007669"/>
    <property type="project" value="UniProtKB-KW"/>
</dbReference>
<dbReference type="Proteomes" id="UP000027265">
    <property type="component" value="Unassembled WGS sequence"/>
</dbReference>
<evidence type="ECO:0000313" key="8">
    <source>
        <dbReference type="EMBL" id="KDQ61140.1"/>
    </source>
</evidence>
<dbReference type="EMBL" id="KL197713">
    <property type="protein sequence ID" value="KDQ61140.1"/>
    <property type="molecule type" value="Genomic_DNA"/>
</dbReference>
<keyword evidence="5" id="KW-0067">ATP-binding</keyword>
<dbReference type="InterPro" id="IPR011063">
    <property type="entry name" value="TilS/TtcA_N"/>
</dbReference>
<dbReference type="HAMAP" id="MF_01161">
    <property type="entry name" value="tRNA_Ile_lys_synt"/>
    <property type="match status" value="1"/>
</dbReference>
<dbReference type="PANTHER" id="PTHR43033:SF1">
    <property type="entry name" value="TRNA(ILE)-LYSIDINE SYNTHASE-RELATED"/>
    <property type="match status" value="1"/>
</dbReference>
<evidence type="ECO:0000259" key="7">
    <source>
        <dbReference type="Pfam" id="PF01171"/>
    </source>
</evidence>
<organism evidence="8 9">
    <name type="scientific">Jaapia argillacea MUCL 33604</name>
    <dbReference type="NCBI Taxonomy" id="933084"/>
    <lineage>
        <taxon>Eukaryota</taxon>
        <taxon>Fungi</taxon>
        <taxon>Dikarya</taxon>
        <taxon>Basidiomycota</taxon>
        <taxon>Agaricomycotina</taxon>
        <taxon>Agaricomycetes</taxon>
        <taxon>Agaricomycetidae</taxon>
        <taxon>Jaapiales</taxon>
        <taxon>Jaapiaceae</taxon>
        <taxon>Jaapia</taxon>
    </lineage>
</organism>
<dbReference type="GO" id="GO:0032267">
    <property type="term" value="F:tRNA(Ile)-lysidine synthase activity"/>
    <property type="evidence" value="ECO:0007669"/>
    <property type="project" value="UniProtKB-EC"/>
</dbReference>
<keyword evidence="3" id="KW-0819">tRNA processing</keyword>
<keyword evidence="2" id="KW-0436">Ligase</keyword>
<name>A0A067Q4P2_9AGAM</name>
<dbReference type="InterPro" id="IPR012795">
    <property type="entry name" value="tRNA_Ile_lys_synt_N"/>
</dbReference>
<evidence type="ECO:0000256" key="5">
    <source>
        <dbReference type="ARBA" id="ARBA00022840"/>
    </source>
</evidence>
<evidence type="ECO:0000313" key="9">
    <source>
        <dbReference type="Proteomes" id="UP000027265"/>
    </source>
</evidence>
<dbReference type="NCBIfam" id="TIGR02432">
    <property type="entry name" value="lysidine_TilS_N"/>
    <property type="match status" value="1"/>
</dbReference>
<feature type="domain" description="tRNA(Ile)-lysidine/2-thiocytidine synthase N-terminal" evidence="7">
    <location>
        <begin position="29"/>
        <end position="238"/>
    </location>
</feature>
<dbReference type="CDD" id="cd01992">
    <property type="entry name" value="TilS_N"/>
    <property type="match status" value="1"/>
</dbReference>
<evidence type="ECO:0000256" key="1">
    <source>
        <dbReference type="ARBA" id="ARBA00013267"/>
    </source>
</evidence>
<dbReference type="Gene3D" id="3.40.50.620">
    <property type="entry name" value="HUPs"/>
    <property type="match status" value="1"/>
</dbReference>
<dbReference type="InterPro" id="IPR012094">
    <property type="entry name" value="tRNA_Ile_lys_synt"/>
</dbReference>
<dbReference type="AlphaFoldDB" id="A0A067Q4P2"/>
<accession>A0A067Q4P2</accession>
<dbReference type="STRING" id="933084.A0A067Q4P2"/>
<gene>
    <name evidence="8" type="ORF">JAAARDRAFT_67527</name>
</gene>
<dbReference type="HOGENOM" id="CLU_035256_0_0_1"/>
<sequence>MGVISAITPGEFFPLLQRCKPLRGWPRKLAVANSGGPDSTCLLHLLRCILLQPGTHPELPEILISVTVDHGLQAVSSSMAEHTENLAKSLGVEHLTQKIVWSQPPFPAKPTEAFESIARDARYHSIFQAMSSVGANAVAFGHHADDQVETALIRLMNGSGVTGAAGMRHCRRWGMGFGNGEGSLGWAGYEGMNRWIVRPLLGISKSRILATCEANGLQYVNDPTNFQPEITLRNAIRQFLTSEYAESNAVNAASPMKPLSPALAGSAAKIGSATSFLRTYQPSYCAGSDGLRAAVHQLSARMDSIEDQVSENLLRRSVPSPPSTFLFHSTRLSSISENSVRLGMVLRTLRYVSPYPWGSPRAEAHRRSKSLQQIVDKVWNASLLDAKPFVAGGAVVWAPVLISNTGRFIMLDQKRGRLNPELSLGWLASRQAPALKSIAGYNTTPTPLCMDVTDLLVQRIGKATAPSAQDDFVDVLYDCRFLIRFSTRRIVDLLQIPTTETAIPSRVVIEPETRWYLPKIVWKRAGLEDQVLARLVGWWRKDGVEEPKESPVEIEIDSIRTIDAL</sequence>
<dbReference type="Pfam" id="PF01171">
    <property type="entry name" value="ATP_bind_3"/>
    <property type="match status" value="1"/>
</dbReference>
<comment type="catalytic activity">
    <reaction evidence="6">
        <text>cytidine(34) in tRNA(Ile2) + L-lysine + ATP = lysidine(34) in tRNA(Ile2) + AMP + diphosphate + H(+)</text>
        <dbReference type="Rhea" id="RHEA:43744"/>
        <dbReference type="Rhea" id="RHEA-COMP:10625"/>
        <dbReference type="Rhea" id="RHEA-COMP:10670"/>
        <dbReference type="ChEBI" id="CHEBI:15378"/>
        <dbReference type="ChEBI" id="CHEBI:30616"/>
        <dbReference type="ChEBI" id="CHEBI:32551"/>
        <dbReference type="ChEBI" id="CHEBI:33019"/>
        <dbReference type="ChEBI" id="CHEBI:82748"/>
        <dbReference type="ChEBI" id="CHEBI:83665"/>
        <dbReference type="ChEBI" id="CHEBI:456215"/>
        <dbReference type="EC" id="6.3.4.19"/>
    </reaction>
</comment>
<dbReference type="InterPro" id="IPR014729">
    <property type="entry name" value="Rossmann-like_a/b/a_fold"/>
</dbReference>
<proteinExistence type="inferred from homology"/>
<dbReference type="OrthoDB" id="434144at2759"/>
<evidence type="ECO:0000256" key="6">
    <source>
        <dbReference type="ARBA" id="ARBA00048539"/>
    </source>
</evidence>
<keyword evidence="4" id="KW-0547">Nucleotide-binding</keyword>
<evidence type="ECO:0000256" key="2">
    <source>
        <dbReference type="ARBA" id="ARBA00022598"/>
    </source>
</evidence>
<protein>
    <recommendedName>
        <fullName evidence="1">tRNA(Ile)-lysidine synthetase</fullName>
        <ecNumber evidence="1">6.3.4.19</ecNumber>
    </recommendedName>
</protein>